<keyword evidence="2" id="KW-0472">Membrane</keyword>
<accession>A0A810KWC5</accession>
<feature type="compositionally biased region" description="Low complexity" evidence="1">
    <location>
        <begin position="69"/>
        <end position="113"/>
    </location>
</feature>
<feature type="transmembrane region" description="Helical" evidence="2">
    <location>
        <begin position="39"/>
        <end position="59"/>
    </location>
</feature>
<dbReference type="EMBL" id="AP023354">
    <property type="protein sequence ID" value="BCJ27197.1"/>
    <property type="molecule type" value="Genomic_DNA"/>
</dbReference>
<evidence type="ECO:0000256" key="2">
    <source>
        <dbReference type="SAM" id="Phobius"/>
    </source>
</evidence>
<evidence type="ECO:0000313" key="3">
    <source>
        <dbReference type="EMBL" id="BCJ27197.1"/>
    </source>
</evidence>
<protein>
    <recommendedName>
        <fullName evidence="5">DUF4232 domain-containing protein</fullName>
    </recommendedName>
</protein>
<dbReference type="KEGG" id="aser:Asera_13050"/>
<sequence length="251" mass="25231">MSEPELARALREIARRPDPAPDLFGRVADRVRRRRHRQYAVGSAAAVVVLAFGGALAVATRAPAPPPGALATTPSSTAATPRAGTPATPGTGDPSPSGGSPSGGPHTTPGGPARCATGDLAAAFSALEPPQHGGPDLIGGLTVYDKAAQPCKLGGTITLTALDAGGRPLSLNGPTSLPLTEAVLPASNAEYPVGLQISLRSRGALDCPAADRVTPDRFRFTIGSVVVSVRNQAHGAPLWGCRGAIELLAAG</sequence>
<dbReference type="AlphaFoldDB" id="A0A810KWC5"/>
<keyword evidence="2" id="KW-1133">Transmembrane helix</keyword>
<evidence type="ECO:0000313" key="4">
    <source>
        <dbReference type="Proteomes" id="UP000680750"/>
    </source>
</evidence>
<name>A0A810KWC5_9ACTN</name>
<organism evidence="3 4">
    <name type="scientific">Actinocatenispora sera</name>
    <dbReference type="NCBI Taxonomy" id="390989"/>
    <lineage>
        <taxon>Bacteria</taxon>
        <taxon>Bacillati</taxon>
        <taxon>Actinomycetota</taxon>
        <taxon>Actinomycetes</taxon>
        <taxon>Micromonosporales</taxon>
        <taxon>Micromonosporaceae</taxon>
        <taxon>Actinocatenispora</taxon>
    </lineage>
</organism>
<reference evidence="3" key="1">
    <citation type="submission" date="2020-08" db="EMBL/GenBank/DDBJ databases">
        <title>Whole genome shotgun sequence of Actinocatenispora sera NBRC 101916.</title>
        <authorList>
            <person name="Komaki H."/>
            <person name="Tamura T."/>
        </authorList>
    </citation>
    <scope>NUCLEOTIDE SEQUENCE</scope>
    <source>
        <strain evidence="3">NBRC 101916</strain>
    </source>
</reference>
<gene>
    <name evidence="3" type="ORF">Asera_13050</name>
</gene>
<keyword evidence="2" id="KW-0812">Transmembrane</keyword>
<proteinExistence type="predicted"/>
<dbReference type="RefSeq" id="WP_030445429.1">
    <property type="nucleotide sequence ID" value="NZ_AP023354.1"/>
</dbReference>
<evidence type="ECO:0008006" key="5">
    <source>
        <dbReference type="Google" id="ProtNLM"/>
    </source>
</evidence>
<keyword evidence="4" id="KW-1185">Reference proteome</keyword>
<dbReference type="Proteomes" id="UP000680750">
    <property type="component" value="Chromosome"/>
</dbReference>
<evidence type="ECO:0000256" key="1">
    <source>
        <dbReference type="SAM" id="MobiDB-lite"/>
    </source>
</evidence>
<feature type="region of interest" description="Disordered" evidence="1">
    <location>
        <begin position="66"/>
        <end position="116"/>
    </location>
</feature>